<name>A0A0P7BLE6_9HYPO</name>
<sequence length="778" mass="86398">MAATSQHADYTPIARDLTSENKPDPLQKPARNAKYSCLQKLSTLTTVTIALAYLCVPCAVGFLCFLWSNPDGNEASKTWFDIVTSGWALKSITITTLILRTAISAQATICTSMLASIVLERHGVFLHAAAPLSALRFINNGPLSLLMALKHTYTQTRLWAWVTVLLFCTTVLLQFTSTVLVADIGIGTLADPARGHDTLVVMSYEKLNLTSMRGVGQNPYWVAAARDFPVFAERHEKVVESESTSDAVRDTGLTHRAFLPFVNASMRTSIRHFTGTATVLDSRVVCVRPKVHPGLSIGFTQDDGFSLNGTLTPEFAPAGLILPEEPGITQDLHNVSFNVGTDEDDDSSKVDMTWNTPIAYAHDAGEWNVIQKLMYFGPGLVSSLDPRYPSVLKKDNSDFTMSNPSNLAYGLTYFQKDDDIPLLTGRSYQVLNITASANTPSLINSSVPNGPKNFYFSADQVLNKLVLTPRDEWLVFTIPRIEGWHVSVSLCYDSFTSVDANVTISNDAEVPEPDLTAWNVTSKLFGTEGVRQQLGVLEKRGKNQAERAIMKLQTTPQKLRDQVKVWYDKSKSHGWSNISFPNQNFVRQDIKSMYSFGMFMCGGCGLQFQSSDTSRISYQYSNQLQVQIFQDVLRATGNSALAWQAYFMLIGRMAYYDMLAYFDVGDSAMISWFRSAQFPKTSWGLSVVIALLVVHLVLVTFISFVFLTRTEVSRVGDNAWQCLTQANYDGMSDEFRSLTLTDDDVVRELFRAEGLNGAVHLGALDEYPKRRIGLKRVG</sequence>
<keyword evidence="3" id="KW-1185">Reference proteome</keyword>
<evidence type="ECO:0000256" key="1">
    <source>
        <dbReference type="SAM" id="Phobius"/>
    </source>
</evidence>
<evidence type="ECO:0000313" key="2">
    <source>
        <dbReference type="EMBL" id="KPM44561.1"/>
    </source>
</evidence>
<feature type="transmembrane region" description="Helical" evidence="1">
    <location>
        <begin position="44"/>
        <end position="67"/>
    </location>
</feature>
<dbReference type="Proteomes" id="UP000050424">
    <property type="component" value="Unassembled WGS sequence"/>
</dbReference>
<protein>
    <submittedName>
        <fullName evidence="2">Uncharacterized protein</fullName>
    </submittedName>
</protein>
<feature type="transmembrane region" description="Helical" evidence="1">
    <location>
        <begin position="683"/>
        <end position="707"/>
    </location>
</feature>
<dbReference type="OrthoDB" id="5428040at2759"/>
<organism evidence="2 3">
    <name type="scientific">Neonectria ditissima</name>
    <dbReference type="NCBI Taxonomy" id="78410"/>
    <lineage>
        <taxon>Eukaryota</taxon>
        <taxon>Fungi</taxon>
        <taxon>Dikarya</taxon>
        <taxon>Ascomycota</taxon>
        <taxon>Pezizomycotina</taxon>
        <taxon>Sordariomycetes</taxon>
        <taxon>Hypocreomycetidae</taxon>
        <taxon>Hypocreales</taxon>
        <taxon>Nectriaceae</taxon>
        <taxon>Neonectria</taxon>
    </lineage>
</organism>
<dbReference type="EMBL" id="LKCW01000018">
    <property type="protein sequence ID" value="KPM44561.1"/>
    <property type="molecule type" value="Genomic_DNA"/>
</dbReference>
<gene>
    <name evidence="2" type="ORF">AK830_g2035</name>
</gene>
<feature type="transmembrane region" description="Helical" evidence="1">
    <location>
        <begin position="158"/>
        <end position="182"/>
    </location>
</feature>
<keyword evidence="1" id="KW-0472">Membrane</keyword>
<keyword evidence="1" id="KW-0812">Transmembrane</keyword>
<evidence type="ECO:0000313" key="3">
    <source>
        <dbReference type="Proteomes" id="UP000050424"/>
    </source>
</evidence>
<proteinExistence type="predicted"/>
<reference evidence="2 3" key="1">
    <citation type="submission" date="2015-09" db="EMBL/GenBank/DDBJ databases">
        <title>Draft genome of a European isolate of the apple canker pathogen Neonectria ditissima.</title>
        <authorList>
            <person name="Gomez-Cortecero A."/>
            <person name="Harrison R.J."/>
            <person name="Armitage A.D."/>
        </authorList>
    </citation>
    <scope>NUCLEOTIDE SEQUENCE [LARGE SCALE GENOMIC DNA]</scope>
    <source>
        <strain evidence="2 3">R09/05</strain>
    </source>
</reference>
<comment type="caution">
    <text evidence="2">The sequence shown here is derived from an EMBL/GenBank/DDBJ whole genome shotgun (WGS) entry which is preliminary data.</text>
</comment>
<dbReference type="AlphaFoldDB" id="A0A0P7BLE6"/>
<accession>A0A0P7BLE6</accession>
<keyword evidence="1" id="KW-1133">Transmembrane helix</keyword>